<organism evidence="2 3">
    <name type="scientific">Oceanobacillus kimchii</name>
    <dbReference type="NCBI Taxonomy" id="746691"/>
    <lineage>
        <taxon>Bacteria</taxon>
        <taxon>Bacillati</taxon>
        <taxon>Bacillota</taxon>
        <taxon>Bacilli</taxon>
        <taxon>Bacillales</taxon>
        <taxon>Bacillaceae</taxon>
        <taxon>Oceanobacillus</taxon>
    </lineage>
</organism>
<keyword evidence="3" id="KW-1185">Reference proteome</keyword>
<sequence length="143" mass="16739">MQKWIRWIICLILITGIVVFLNLDKEKVVLGKTSTVSFEDDFLLHIRIQQTEEGVQVQNSIQYLGDDTVVVEHKQPLISVSYNTHSFDGEMVQRQMSNGSIYYQPKTDLDFPEDNEYIQIKVKCKVDGEDVEFEYKEKIKFDI</sequence>
<accession>A0ABQ5TG20</accession>
<proteinExistence type="predicted"/>
<keyword evidence="1" id="KW-0812">Transmembrane</keyword>
<evidence type="ECO:0000313" key="2">
    <source>
        <dbReference type="EMBL" id="GLO65826.1"/>
    </source>
</evidence>
<dbReference type="EMBL" id="BSKO01000001">
    <property type="protein sequence ID" value="GLO65826.1"/>
    <property type="molecule type" value="Genomic_DNA"/>
</dbReference>
<keyword evidence="1" id="KW-0472">Membrane</keyword>
<keyword evidence="1" id="KW-1133">Transmembrane helix</keyword>
<evidence type="ECO:0000256" key="1">
    <source>
        <dbReference type="SAM" id="Phobius"/>
    </source>
</evidence>
<dbReference type="Proteomes" id="UP001275436">
    <property type="component" value="Unassembled WGS sequence"/>
</dbReference>
<reference evidence="2 3" key="1">
    <citation type="submission" date="2023-02" db="EMBL/GenBank/DDBJ databases">
        <title>Oceanobacillus kimchii IFOP_LL358 isolated form Alexandrium catenella lab strain.</title>
        <authorList>
            <person name="Gajardo G."/>
            <person name="Ueki S."/>
            <person name="Maruyama F."/>
        </authorList>
    </citation>
    <scope>NUCLEOTIDE SEQUENCE [LARGE SCALE GENOMIC DNA]</scope>
    <source>
        <strain evidence="2 3">IFOP_LL358</strain>
    </source>
</reference>
<dbReference type="RefSeq" id="WP_017796505.1">
    <property type="nucleotide sequence ID" value="NZ_BSKO01000001.1"/>
</dbReference>
<evidence type="ECO:0000313" key="3">
    <source>
        <dbReference type="Proteomes" id="UP001275436"/>
    </source>
</evidence>
<feature type="transmembrane region" description="Helical" evidence="1">
    <location>
        <begin position="6"/>
        <end position="23"/>
    </location>
</feature>
<name>A0ABQ5TG20_9BACI</name>
<protein>
    <recommendedName>
        <fullName evidence="4">DUF4352 domain-containing protein</fullName>
    </recommendedName>
</protein>
<comment type="caution">
    <text evidence="2">The sequence shown here is derived from an EMBL/GenBank/DDBJ whole genome shotgun (WGS) entry which is preliminary data.</text>
</comment>
<gene>
    <name evidence="2" type="ORF">MACH08_16100</name>
</gene>
<evidence type="ECO:0008006" key="4">
    <source>
        <dbReference type="Google" id="ProtNLM"/>
    </source>
</evidence>